<evidence type="ECO:0000256" key="7">
    <source>
        <dbReference type="ARBA" id="ARBA00022840"/>
    </source>
</evidence>
<dbReference type="PANTHER" id="PTHR23342">
    <property type="entry name" value="N-ACETYLGLUTAMATE SYNTHASE"/>
    <property type="match status" value="1"/>
</dbReference>
<dbReference type="PRINTS" id="PR00474">
    <property type="entry name" value="GLU5KINASE"/>
</dbReference>
<evidence type="ECO:0000256" key="5">
    <source>
        <dbReference type="ARBA" id="ARBA00022741"/>
    </source>
</evidence>
<dbReference type="Pfam" id="PF00696">
    <property type="entry name" value="AA_kinase"/>
    <property type="match status" value="1"/>
</dbReference>
<gene>
    <name evidence="9 11" type="primary">argB</name>
    <name evidence="11" type="ORF">Tbon_12960</name>
</gene>
<feature type="binding site" evidence="9">
    <location>
        <position position="176"/>
    </location>
    <ligand>
        <name>substrate</name>
    </ligand>
</feature>
<keyword evidence="6 9" id="KW-0418">Kinase</keyword>
<dbReference type="Proteomes" id="UP000326331">
    <property type="component" value="Chromosome"/>
</dbReference>
<comment type="subcellular location">
    <subcellularLocation>
        <location evidence="9">Cytoplasm</location>
    </subcellularLocation>
</comment>
<evidence type="ECO:0000256" key="2">
    <source>
        <dbReference type="ARBA" id="ARBA00022571"/>
    </source>
</evidence>
<reference evidence="11 12" key="1">
    <citation type="submission" date="2019-08" db="EMBL/GenBank/DDBJ databases">
        <authorList>
            <person name="Toschakov S.V."/>
        </authorList>
    </citation>
    <scope>NUCLEOTIDE SEQUENCE [LARGE SCALE GENOMIC DNA]</scope>
    <source>
        <strain evidence="11 12">3753O</strain>
    </source>
</reference>
<evidence type="ECO:0000256" key="3">
    <source>
        <dbReference type="ARBA" id="ARBA00022605"/>
    </source>
</evidence>
<keyword evidence="9" id="KW-0963">Cytoplasm</keyword>
<feature type="binding site" evidence="9">
    <location>
        <begin position="59"/>
        <end position="60"/>
    </location>
    <ligand>
        <name>substrate</name>
    </ligand>
</feature>
<dbReference type="InterPro" id="IPR001048">
    <property type="entry name" value="Asp/Glu/Uridylate_kinase"/>
</dbReference>
<dbReference type="HAMAP" id="MF_00082">
    <property type="entry name" value="ArgB"/>
    <property type="match status" value="1"/>
</dbReference>
<feature type="domain" description="Aspartate/glutamate/uridylate kinase" evidence="10">
    <location>
        <begin position="24"/>
        <end position="253"/>
    </location>
</feature>
<evidence type="ECO:0000256" key="6">
    <source>
        <dbReference type="ARBA" id="ARBA00022777"/>
    </source>
</evidence>
<keyword evidence="4 9" id="KW-0808">Transferase</keyword>
<organism evidence="11 12">
    <name type="scientific">Tepidiforma bonchosmolovskayae</name>
    <dbReference type="NCBI Taxonomy" id="2601677"/>
    <lineage>
        <taxon>Bacteria</taxon>
        <taxon>Bacillati</taxon>
        <taxon>Chloroflexota</taxon>
        <taxon>Tepidiformia</taxon>
        <taxon>Tepidiformales</taxon>
        <taxon>Tepidiformaceae</taxon>
        <taxon>Tepidiforma</taxon>
    </lineage>
</organism>
<name>A0ABX6C616_9CHLR</name>
<dbReference type="NCBIfam" id="TIGR00761">
    <property type="entry name" value="argB"/>
    <property type="match status" value="1"/>
</dbReference>
<feature type="binding site" evidence="9">
    <location>
        <position position="81"/>
    </location>
    <ligand>
        <name>substrate</name>
    </ligand>
</feature>
<accession>A0ABX6C616</accession>
<comment type="function">
    <text evidence="9">Catalyzes the ATP-dependent phosphorylation of N-acetyl-L-glutamate.</text>
</comment>
<keyword evidence="2 9" id="KW-0055">Arginine biosynthesis</keyword>
<keyword evidence="5 9" id="KW-0547">Nucleotide-binding</keyword>
<sequence length="273" mass="27863">MGVRPFGRVRRHQRGLPHMTTGPFVIKVGGSTLGSTDTTYADIAALARSGDVPVVVHGGGAEASRWLEAMGIPSRFERGLRVTDERVLPVVVAVFAGLVNKRIVAAINAAGAAAVGLSGADGRVLECRIADLSLGFVGEPVRVNPGPIMALLQARIVPVIGPIGAVPGEPADQLVNVNADTVAGNIAAALGARRLVFLTDVDGVRDAAGERIPLLDAARARALVADGTISGGMVPKIEACLHALALGVAVQIVDGTRPGALQSLEGTGTLLEP</sequence>
<dbReference type="PIRSF" id="PIRSF000728">
    <property type="entry name" value="NAGK"/>
    <property type="match status" value="1"/>
</dbReference>
<dbReference type="CDD" id="cd04238">
    <property type="entry name" value="AAK_NAGK-like"/>
    <property type="match status" value="1"/>
</dbReference>
<proteinExistence type="inferred from homology"/>
<dbReference type="EMBL" id="CP042829">
    <property type="protein sequence ID" value="QFG04143.1"/>
    <property type="molecule type" value="Genomic_DNA"/>
</dbReference>
<comment type="pathway">
    <text evidence="1 9">Amino-acid biosynthesis; L-arginine biosynthesis; N(2)-acetyl-L-ornithine from L-glutamate: step 2/4.</text>
</comment>
<evidence type="ECO:0000256" key="9">
    <source>
        <dbReference type="HAMAP-Rule" id="MF_00082"/>
    </source>
</evidence>
<dbReference type="InterPro" id="IPR036393">
    <property type="entry name" value="AceGlu_kinase-like_sf"/>
</dbReference>
<evidence type="ECO:0000256" key="4">
    <source>
        <dbReference type="ARBA" id="ARBA00022679"/>
    </source>
</evidence>
<keyword evidence="12" id="KW-1185">Reference proteome</keyword>
<evidence type="ECO:0000256" key="8">
    <source>
        <dbReference type="ARBA" id="ARBA00048141"/>
    </source>
</evidence>
<dbReference type="InterPro" id="IPR001057">
    <property type="entry name" value="Glu/AcGlu_kinase"/>
</dbReference>
<comment type="catalytic activity">
    <reaction evidence="8 9">
        <text>N-acetyl-L-glutamate + ATP = N-acetyl-L-glutamyl 5-phosphate + ADP</text>
        <dbReference type="Rhea" id="RHEA:14629"/>
        <dbReference type="ChEBI" id="CHEBI:30616"/>
        <dbReference type="ChEBI" id="CHEBI:44337"/>
        <dbReference type="ChEBI" id="CHEBI:57936"/>
        <dbReference type="ChEBI" id="CHEBI:456216"/>
        <dbReference type="EC" id="2.7.2.8"/>
    </reaction>
</comment>
<dbReference type="GO" id="GO:0003991">
    <property type="term" value="F:acetylglutamate kinase activity"/>
    <property type="evidence" value="ECO:0007669"/>
    <property type="project" value="UniProtKB-EC"/>
</dbReference>
<keyword evidence="3 9" id="KW-0028">Amino-acid biosynthesis</keyword>
<feature type="site" description="Transition state stabilizer" evidence="9">
    <location>
        <position position="236"/>
    </location>
</feature>
<keyword evidence="7 9" id="KW-0067">ATP-binding</keyword>
<evidence type="ECO:0000259" key="10">
    <source>
        <dbReference type="Pfam" id="PF00696"/>
    </source>
</evidence>
<evidence type="ECO:0000313" key="12">
    <source>
        <dbReference type="Proteomes" id="UP000326331"/>
    </source>
</evidence>
<dbReference type="SUPFAM" id="SSF53633">
    <property type="entry name" value="Carbamate kinase-like"/>
    <property type="match status" value="1"/>
</dbReference>
<dbReference type="InterPro" id="IPR004662">
    <property type="entry name" value="AcgluKinase_fam"/>
</dbReference>
<comment type="similarity">
    <text evidence="9">Belongs to the acetylglutamate kinase family. ArgB subfamily.</text>
</comment>
<dbReference type="InterPro" id="IPR037528">
    <property type="entry name" value="ArgB"/>
</dbReference>
<dbReference type="Gene3D" id="3.40.1160.10">
    <property type="entry name" value="Acetylglutamate kinase-like"/>
    <property type="match status" value="1"/>
</dbReference>
<evidence type="ECO:0000313" key="11">
    <source>
        <dbReference type="EMBL" id="QFG04143.1"/>
    </source>
</evidence>
<feature type="site" description="Transition state stabilizer" evidence="9">
    <location>
        <position position="27"/>
    </location>
</feature>
<dbReference type="EC" id="2.7.2.8" evidence="9"/>
<protein>
    <recommendedName>
        <fullName evidence="9">Acetylglutamate kinase</fullName>
        <ecNumber evidence="9">2.7.2.8</ecNumber>
    </recommendedName>
    <alternativeName>
        <fullName evidence="9">N-acetyl-L-glutamate 5-phosphotransferase</fullName>
    </alternativeName>
    <alternativeName>
        <fullName evidence="9">NAG kinase</fullName>
        <shortName evidence="9">NAGK</shortName>
    </alternativeName>
</protein>
<reference evidence="11 12" key="2">
    <citation type="submission" date="2019-10" db="EMBL/GenBank/DDBJ databases">
        <title>Thermopilla bonchosmolovskayae gen. nov., sp. nov., a moderately thermophilic Chloroflexi bacterium from a Chukotka hot spring (Arctic, Russia), representing a novel classis Thermopillaia, which include previously uncultivated lineage OLB14.</title>
        <authorList>
            <person name="Kochetkova T.V."/>
            <person name="Zayulina K.S."/>
            <person name="Zhigarkov V.S."/>
            <person name="Minaev N.V."/>
            <person name="Novikov A."/>
            <person name="Toshchakov S.V."/>
            <person name="Elcheninov A.G."/>
            <person name="Kublanov I.V."/>
        </authorList>
    </citation>
    <scope>NUCLEOTIDE SEQUENCE [LARGE SCALE GENOMIC DNA]</scope>
    <source>
        <strain evidence="11 12">3753O</strain>
    </source>
</reference>
<dbReference type="PANTHER" id="PTHR23342:SF0">
    <property type="entry name" value="N-ACETYLGLUTAMATE SYNTHASE, MITOCHONDRIAL"/>
    <property type="match status" value="1"/>
</dbReference>
<evidence type="ECO:0000256" key="1">
    <source>
        <dbReference type="ARBA" id="ARBA00004828"/>
    </source>
</evidence>